<feature type="binding site" evidence="8">
    <location>
        <position position="319"/>
    </location>
    <ligand>
        <name>substrate</name>
    </ligand>
</feature>
<evidence type="ECO:0000259" key="12">
    <source>
        <dbReference type="PROSITE" id="PS00907"/>
    </source>
</evidence>
<dbReference type="InterPro" id="IPR038071">
    <property type="entry name" value="UROD/MetE-like_sf"/>
</dbReference>
<dbReference type="HAMAP" id="MF_00218">
    <property type="entry name" value="URO_D"/>
    <property type="match status" value="1"/>
</dbReference>
<feature type="binding site" evidence="8">
    <location>
        <position position="75"/>
    </location>
    <ligand>
        <name>substrate</name>
    </ligand>
</feature>
<comment type="subcellular location">
    <subcellularLocation>
        <location evidence="8">Cytoplasm</location>
    </subcellularLocation>
</comment>
<comment type="function">
    <text evidence="8">Catalyzes the decarboxylation of four acetate groups of uroporphyrinogen-III to yield coproporphyrinogen-III.</text>
</comment>
<comment type="catalytic activity">
    <reaction evidence="8 9">
        <text>uroporphyrinogen III + 4 H(+) = coproporphyrinogen III + 4 CO2</text>
        <dbReference type="Rhea" id="RHEA:19865"/>
        <dbReference type="ChEBI" id="CHEBI:15378"/>
        <dbReference type="ChEBI" id="CHEBI:16526"/>
        <dbReference type="ChEBI" id="CHEBI:57308"/>
        <dbReference type="ChEBI" id="CHEBI:57309"/>
        <dbReference type="EC" id="4.1.1.37"/>
    </reaction>
</comment>
<keyword evidence="6 8" id="KW-0456">Lyase</keyword>
<feature type="binding site" evidence="8">
    <location>
        <position position="206"/>
    </location>
    <ligand>
        <name>substrate</name>
    </ligand>
</feature>
<dbReference type="CDD" id="cd00717">
    <property type="entry name" value="URO-D"/>
    <property type="match status" value="1"/>
</dbReference>
<dbReference type="PANTHER" id="PTHR21091:SF169">
    <property type="entry name" value="UROPORPHYRINOGEN DECARBOXYLASE"/>
    <property type="match status" value="1"/>
</dbReference>
<dbReference type="SUPFAM" id="SSF51726">
    <property type="entry name" value="UROD/MetE-like"/>
    <property type="match status" value="1"/>
</dbReference>
<protein>
    <recommendedName>
        <fullName evidence="3 8">Uroporphyrinogen decarboxylase</fullName>
        <shortName evidence="8">UPD</shortName>
        <shortName evidence="8">URO-D</shortName>
        <ecNumber evidence="3 8">4.1.1.37</ecNumber>
    </recommendedName>
</protein>
<evidence type="ECO:0000256" key="5">
    <source>
        <dbReference type="ARBA" id="ARBA00022793"/>
    </source>
</evidence>
<keyword evidence="4 8" id="KW-0963">Cytoplasm</keyword>
<accession>A0A3M8HF61</accession>
<feature type="binding site" evidence="8">
    <location>
        <position position="151"/>
    </location>
    <ligand>
        <name>substrate</name>
    </ligand>
</feature>
<dbReference type="FunFam" id="3.20.20.210:FF:000005">
    <property type="entry name" value="Uroporphyrinogen decarboxylase"/>
    <property type="match status" value="1"/>
</dbReference>
<dbReference type="PROSITE" id="PS00907">
    <property type="entry name" value="UROD_2"/>
    <property type="match status" value="1"/>
</dbReference>
<dbReference type="Proteomes" id="UP000279909">
    <property type="component" value="Unassembled WGS sequence"/>
</dbReference>
<keyword evidence="7 8" id="KW-0627">Porphyrin biosynthesis</keyword>
<dbReference type="RefSeq" id="WP_122970858.1">
    <property type="nucleotide sequence ID" value="NZ_RHLQ01000004.1"/>
</dbReference>
<evidence type="ECO:0000256" key="10">
    <source>
        <dbReference type="RuleBase" id="RU004169"/>
    </source>
</evidence>
<keyword evidence="5 8" id="KW-0210">Decarboxylase</keyword>
<evidence type="ECO:0000256" key="1">
    <source>
        <dbReference type="ARBA" id="ARBA00004804"/>
    </source>
</evidence>
<keyword evidence="14" id="KW-1185">Reference proteome</keyword>
<dbReference type="InterPro" id="IPR006361">
    <property type="entry name" value="Uroporphyrinogen_deCO2ase_HemE"/>
</dbReference>
<evidence type="ECO:0000256" key="7">
    <source>
        <dbReference type="ARBA" id="ARBA00023244"/>
    </source>
</evidence>
<name>A0A3M8HF61_9BACI</name>
<evidence type="ECO:0000256" key="2">
    <source>
        <dbReference type="ARBA" id="ARBA00009935"/>
    </source>
</evidence>
<evidence type="ECO:0000313" key="14">
    <source>
        <dbReference type="Proteomes" id="UP000279909"/>
    </source>
</evidence>
<dbReference type="GO" id="GO:0004853">
    <property type="term" value="F:uroporphyrinogen decarboxylase activity"/>
    <property type="evidence" value="ECO:0007669"/>
    <property type="project" value="UniProtKB-UniRule"/>
</dbReference>
<dbReference type="GO" id="GO:0005829">
    <property type="term" value="C:cytosol"/>
    <property type="evidence" value="ECO:0007669"/>
    <property type="project" value="TreeGrafter"/>
</dbReference>
<feature type="domain" description="Uroporphyrinogen decarboxylase (URO-D)" evidence="12">
    <location>
        <begin position="139"/>
        <end position="155"/>
    </location>
</feature>
<dbReference type="InterPro" id="IPR000257">
    <property type="entry name" value="Uroporphyrinogen_deCOase"/>
</dbReference>
<dbReference type="OrthoDB" id="9806656at2"/>
<dbReference type="GO" id="GO:0006782">
    <property type="term" value="P:protoporphyrinogen IX biosynthetic process"/>
    <property type="evidence" value="ECO:0007669"/>
    <property type="project" value="UniProtKB-UniRule"/>
</dbReference>
<gene>
    <name evidence="8 13" type="primary">hemE</name>
    <name evidence="13" type="ORF">EC501_03230</name>
</gene>
<evidence type="ECO:0000256" key="6">
    <source>
        <dbReference type="ARBA" id="ARBA00023239"/>
    </source>
</evidence>
<comment type="pathway">
    <text evidence="1 8 9">Porphyrin-containing compound metabolism; protoporphyrin-IX biosynthesis; coproporphyrinogen-III from 5-aminolevulinate: step 4/4.</text>
</comment>
<dbReference type="NCBIfam" id="TIGR01464">
    <property type="entry name" value="hemE"/>
    <property type="match status" value="1"/>
</dbReference>
<reference evidence="13 14" key="1">
    <citation type="journal article" date="2014" name="Int. J. Syst. Evol. Microbiol.">
        <title>Lysinibacillus halotolerans sp. nov., isolated from saline-alkaline soil.</title>
        <authorList>
            <person name="Kong D."/>
            <person name="Wang Y."/>
            <person name="Zhao B."/>
            <person name="Li Y."/>
            <person name="Song J."/>
            <person name="Zhai Y."/>
            <person name="Zhang C."/>
            <person name="Wang H."/>
            <person name="Chen X."/>
            <person name="Zhao B."/>
            <person name="Ruan Z."/>
        </authorList>
    </citation>
    <scope>NUCLEOTIDE SEQUENCE [LARGE SCALE GENOMIC DNA]</scope>
    <source>
        <strain evidence="13 14">MCCC 1A12703</strain>
    </source>
</reference>
<evidence type="ECO:0000256" key="9">
    <source>
        <dbReference type="RuleBase" id="RU000554"/>
    </source>
</evidence>
<dbReference type="AlphaFoldDB" id="A0A3M8HF61"/>
<evidence type="ECO:0000256" key="8">
    <source>
        <dbReference type="HAMAP-Rule" id="MF_00218"/>
    </source>
</evidence>
<comment type="caution">
    <text evidence="13">The sequence shown here is derived from an EMBL/GenBank/DDBJ whole genome shotgun (WGS) entry which is preliminary data.</text>
</comment>
<feature type="site" description="Transition state stabilizer" evidence="8">
    <location>
        <position position="75"/>
    </location>
</feature>
<proteinExistence type="inferred from homology"/>
<comment type="caution">
    <text evidence="8">Lacks conserved residue(s) required for the propagation of feature annotation.</text>
</comment>
<dbReference type="Gene3D" id="3.20.20.210">
    <property type="match status" value="1"/>
</dbReference>
<evidence type="ECO:0000256" key="3">
    <source>
        <dbReference type="ARBA" id="ARBA00012288"/>
    </source>
</evidence>
<feature type="domain" description="Uroporphyrinogen decarboxylase (URO-D)" evidence="11">
    <location>
        <begin position="21"/>
        <end position="30"/>
    </location>
</feature>
<dbReference type="EMBL" id="RHLQ01000004">
    <property type="protein sequence ID" value="RND00969.1"/>
    <property type="molecule type" value="Genomic_DNA"/>
</dbReference>
<feature type="binding site" evidence="8">
    <location>
        <begin position="26"/>
        <end position="30"/>
    </location>
    <ligand>
        <name>substrate</name>
    </ligand>
</feature>
<evidence type="ECO:0000256" key="4">
    <source>
        <dbReference type="ARBA" id="ARBA00022490"/>
    </source>
</evidence>
<comment type="similarity">
    <text evidence="2 8 10">Belongs to the uroporphyrinogen decarboxylase family.</text>
</comment>
<dbReference type="Pfam" id="PF01208">
    <property type="entry name" value="URO-D"/>
    <property type="match status" value="1"/>
</dbReference>
<comment type="subunit">
    <text evidence="8">Homodimer.</text>
</comment>
<dbReference type="UniPathway" id="UPA00251">
    <property type="reaction ID" value="UER00321"/>
</dbReference>
<dbReference type="PROSITE" id="PS00906">
    <property type="entry name" value="UROD_1"/>
    <property type="match status" value="1"/>
</dbReference>
<evidence type="ECO:0000259" key="11">
    <source>
        <dbReference type="PROSITE" id="PS00906"/>
    </source>
</evidence>
<evidence type="ECO:0000313" key="13">
    <source>
        <dbReference type="EMBL" id="RND00969.1"/>
    </source>
</evidence>
<dbReference type="EC" id="4.1.1.37" evidence="3 8"/>
<dbReference type="PANTHER" id="PTHR21091">
    <property type="entry name" value="METHYLTETRAHYDROFOLATE:HOMOCYSTEINE METHYLTRANSFERASE RELATED"/>
    <property type="match status" value="1"/>
</dbReference>
<sequence length="350" mass="39398">MKAINDTLLRAARGERTEYTPVWYMRQAGRSQPEYRKIKEKYSLEEITHQPELCAYVTRLPVENYNVDAAILYKDIVTPLPGIGVDVKIKAGVGPVISNPIRTVADVEKLGEFNAKEHTPFVLETIKLLTEEQLNVPLIGFAGAPFTLASYMIEGGPSRNYNKTKSFMVSEPKAWFALMDKLGDMIINDVTAQIEAGAKAIQVFDSWVGALNVEDYRVFIKPVMTRIFAELRKENVPLIQFGVGASHLVNEWNDLPIDVVGLDWRMPIRKARELGVQKAVQGNLDPSLLLADWSVIEQRTKDIIDQGLEVPGHIFNLGHGVFPEVNPDVLKRLTTFIHEYSRERVSQLGQ</sequence>
<organism evidence="13 14">
    <name type="scientific">Lysinibacillus halotolerans</name>
    <dbReference type="NCBI Taxonomy" id="1368476"/>
    <lineage>
        <taxon>Bacteria</taxon>
        <taxon>Bacillati</taxon>
        <taxon>Bacillota</taxon>
        <taxon>Bacilli</taxon>
        <taxon>Bacillales</taxon>
        <taxon>Bacillaceae</taxon>
        <taxon>Lysinibacillus</taxon>
    </lineage>
</organism>